<dbReference type="InterPro" id="IPR010750">
    <property type="entry name" value="SGF29_tudor-like_dom"/>
</dbReference>
<sequence>MSSSVVCDVESPQPKGVVEDNGLSKEVDGQDWKKEASFNNSTTTIQKDDTVGEVYSESLEREENATTLSPKGEDNSVPLESNTKENHSVPDEIFEPDTEHKREFLNSKALKSAPLSQEKNENVEHKLKNSSDLVEKSVDGSGHTADITNQLSYPVGTVSLTSYPPPDAVFGHQKGIAYTTQPPFIGIPAWISPQTGNSTNSDIYPELNALHSYHLSNDSHTVDEEARSASLVLLKLKSVTGEDGFELPTSKRKKWKKENVAYSQNKEESTWRHRTFAKEFDLVDAVDSDASYRTWKRSKRSHESSGVIPPQTEVACRVKEEDSDEWSWVLGIVDSYLNSSGQYRIIDIEELGNEEVSQERYYFVSPDNVIALSNDSKHVFPAETRVLAIYPDTTVFYPATIRSSRKNGKQLYYALEFDDEDEDEEIVKHVPARYVILIPE</sequence>
<dbReference type="Gene3D" id="2.30.30.140">
    <property type="match status" value="2"/>
</dbReference>
<feature type="compositionally biased region" description="Basic and acidic residues" evidence="1">
    <location>
        <begin position="118"/>
        <end position="138"/>
    </location>
</feature>
<proteinExistence type="predicted"/>
<keyword evidence="4" id="KW-1185">Reference proteome</keyword>
<dbReference type="PANTHER" id="PTHR21539">
    <property type="entry name" value="SAGA-ASSOCIATED FACTOR 29"/>
    <property type="match status" value="1"/>
</dbReference>
<dbReference type="InterPro" id="IPR037802">
    <property type="entry name" value="SGF29"/>
</dbReference>
<dbReference type="InterPro" id="IPR047288">
    <property type="entry name" value="Tudor_SGF29_rpt1"/>
</dbReference>
<comment type="caution">
    <text evidence="3">The sequence shown here is derived from an EMBL/GenBank/DDBJ whole genome shotgun (WGS) entry which is preliminary data.</text>
</comment>
<evidence type="ECO:0000313" key="3">
    <source>
        <dbReference type="EMBL" id="GJQ14388.1"/>
    </source>
</evidence>
<evidence type="ECO:0000256" key="1">
    <source>
        <dbReference type="SAM" id="MobiDB-lite"/>
    </source>
</evidence>
<reference evidence="3" key="2">
    <citation type="submission" date="2022-01" db="EMBL/GenBank/DDBJ databases">
        <authorList>
            <person name="Hirooka S."/>
            <person name="Miyagishima S.Y."/>
        </authorList>
    </citation>
    <scope>NUCLEOTIDE SEQUENCE</scope>
    <source>
        <strain evidence="3">NBRC 102759</strain>
    </source>
</reference>
<dbReference type="PROSITE" id="PS51518">
    <property type="entry name" value="SGF29_C"/>
    <property type="match status" value="1"/>
</dbReference>
<accession>A0A9C7Q0U2</accession>
<gene>
    <name evidence="3" type="ORF">GpartN1_g6179.t1</name>
</gene>
<organism evidence="3 4">
    <name type="scientific">Galdieria partita</name>
    <dbReference type="NCBI Taxonomy" id="83374"/>
    <lineage>
        <taxon>Eukaryota</taxon>
        <taxon>Rhodophyta</taxon>
        <taxon>Bangiophyceae</taxon>
        <taxon>Galdieriales</taxon>
        <taxon>Galdieriaceae</taxon>
        <taxon>Galdieria</taxon>
    </lineage>
</organism>
<feature type="region of interest" description="Disordered" evidence="1">
    <location>
        <begin position="109"/>
        <end position="145"/>
    </location>
</feature>
<protein>
    <recommendedName>
        <fullName evidence="2">SGF29 C-terminal domain-containing protein</fullName>
    </recommendedName>
</protein>
<reference evidence="3" key="1">
    <citation type="journal article" date="2022" name="Proc. Natl. Acad. Sci. U.S.A.">
        <title>Life cycle and functional genomics of the unicellular red alga Galdieria for elucidating algal and plant evolution and industrial use.</title>
        <authorList>
            <person name="Hirooka S."/>
            <person name="Itabashi T."/>
            <person name="Ichinose T.M."/>
            <person name="Onuma R."/>
            <person name="Fujiwara T."/>
            <person name="Yamashita S."/>
            <person name="Jong L.W."/>
            <person name="Tomita R."/>
            <person name="Iwane A.H."/>
            <person name="Miyagishima S.Y."/>
        </authorList>
    </citation>
    <scope>NUCLEOTIDE SEQUENCE</scope>
    <source>
        <strain evidence="3">NBRC 102759</strain>
    </source>
</reference>
<dbReference type="GO" id="GO:0000124">
    <property type="term" value="C:SAGA complex"/>
    <property type="evidence" value="ECO:0007669"/>
    <property type="project" value="InterPro"/>
</dbReference>
<dbReference type="Proteomes" id="UP001061958">
    <property type="component" value="Unassembled WGS sequence"/>
</dbReference>
<evidence type="ECO:0000313" key="4">
    <source>
        <dbReference type="Proteomes" id="UP001061958"/>
    </source>
</evidence>
<feature type="compositionally biased region" description="Basic and acidic residues" evidence="1">
    <location>
        <begin position="22"/>
        <end position="36"/>
    </location>
</feature>
<evidence type="ECO:0000259" key="2">
    <source>
        <dbReference type="PROSITE" id="PS51518"/>
    </source>
</evidence>
<dbReference type="Pfam" id="PF07039">
    <property type="entry name" value="SGF29_Tudor"/>
    <property type="match status" value="1"/>
</dbReference>
<dbReference type="AlphaFoldDB" id="A0A9C7Q0U2"/>
<dbReference type="EMBL" id="BQMJ01000054">
    <property type="protein sequence ID" value="GJQ14388.1"/>
    <property type="molecule type" value="Genomic_DNA"/>
</dbReference>
<dbReference type="OrthoDB" id="10265994at2759"/>
<name>A0A9C7Q0U2_9RHOD</name>
<feature type="region of interest" description="Disordered" evidence="1">
    <location>
        <begin position="1"/>
        <end position="97"/>
    </location>
</feature>
<dbReference type="CDD" id="cd20393">
    <property type="entry name" value="Tudor_SGF29_rpt1"/>
    <property type="match status" value="1"/>
</dbReference>
<dbReference type="PANTHER" id="PTHR21539:SF0">
    <property type="entry name" value="SAGA-ASSOCIATED FACTOR 29"/>
    <property type="match status" value="1"/>
</dbReference>
<feature type="domain" description="SGF29 C-terminal" evidence="2">
    <location>
        <begin position="304"/>
        <end position="440"/>
    </location>
</feature>